<dbReference type="OrthoDB" id="9994256at2"/>
<evidence type="ECO:0000313" key="3">
    <source>
        <dbReference type="Proteomes" id="UP000222916"/>
    </source>
</evidence>
<feature type="compositionally biased region" description="Basic and acidic residues" evidence="1">
    <location>
        <begin position="1"/>
        <end position="10"/>
    </location>
</feature>
<feature type="region of interest" description="Disordered" evidence="1">
    <location>
        <begin position="1"/>
        <end position="37"/>
    </location>
</feature>
<evidence type="ECO:0000256" key="1">
    <source>
        <dbReference type="SAM" id="MobiDB-lite"/>
    </source>
</evidence>
<dbReference type="AlphaFoldDB" id="T0QPJ7"/>
<protein>
    <submittedName>
        <fullName evidence="2">Uncharacterized protein</fullName>
    </submittedName>
</protein>
<sequence length="182" mass="21982">MNDRERERQQARQQEADQQSSESRRQEREQKPAVKPSKRFMQLCKHSPQVPQIMMFWKAWNKRRIGQRNRRFIEKIEREYAIHHLLPLPTVAHLVNAMRWHTHYYHVLVIATHPGVTSQELTNRYGLPHSNHRMVIHRLTPDLVRLGWKIESYQLTAQNEPWGWRLAPCEIQNLSRYKLALR</sequence>
<dbReference type="Proteomes" id="UP000222916">
    <property type="component" value="Chromosome"/>
</dbReference>
<proteinExistence type="predicted"/>
<dbReference type="EMBL" id="CP022426">
    <property type="protein sequence ID" value="ATP11445.1"/>
    <property type="molecule type" value="Genomic_DNA"/>
</dbReference>
<evidence type="ECO:0000313" key="2">
    <source>
        <dbReference type="EMBL" id="ATP11445.1"/>
    </source>
</evidence>
<feature type="compositionally biased region" description="Basic and acidic residues" evidence="1">
    <location>
        <begin position="22"/>
        <end position="32"/>
    </location>
</feature>
<feature type="compositionally biased region" description="Low complexity" evidence="1">
    <location>
        <begin position="11"/>
        <end position="21"/>
    </location>
</feature>
<organism evidence="2 3">
    <name type="scientific">Aeromonas salmonicida subsp. pectinolytica 34mel</name>
    <dbReference type="NCBI Taxonomy" id="1324960"/>
    <lineage>
        <taxon>Bacteria</taxon>
        <taxon>Pseudomonadati</taxon>
        <taxon>Pseudomonadota</taxon>
        <taxon>Gammaproteobacteria</taxon>
        <taxon>Aeromonadales</taxon>
        <taxon>Aeromonadaceae</taxon>
        <taxon>Aeromonas</taxon>
    </lineage>
</organism>
<reference evidence="3" key="1">
    <citation type="journal article" date="2018" name="BMC Genomics">
        <title>The complete and fully assembled genome sequence of Aeromonas salmonicida subsp. pectinolytica and its comparative analysis with other Aeromonas species: investigation of the mobilome in environmental and pathogenic strains.</title>
        <authorList>
            <person name="Pfeiffer F."/>
            <person name="Zamora-Lagos M.A."/>
            <person name="Blettinger M."/>
            <person name="Yeroslaviz A."/>
            <person name="Dahl A."/>
            <person name="Gruber S."/>
            <person name="Habermann B.H."/>
        </authorList>
    </citation>
    <scope>NUCLEOTIDE SEQUENCE [LARGE SCALE GENOMIC DNA]</scope>
    <source>
        <strain evidence="3">34mel</strain>
    </source>
</reference>
<gene>
    <name evidence="2" type="ORF">Asalp_43800</name>
</gene>
<name>T0QPJ7_AERSA</name>
<accession>T0QPJ7</accession>
<dbReference type="RefSeq" id="WP_021140254.1">
    <property type="nucleotide sequence ID" value="NZ_ARYZ02000051.1"/>
</dbReference>